<proteinExistence type="predicted"/>
<evidence type="ECO:0000256" key="1">
    <source>
        <dbReference type="SAM" id="SignalP"/>
    </source>
</evidence>
<sequence length="508" mass="54720">MTRGAGLTLALLLALHAAPGVHAAPHAPAPASAARPLVPVPADLAAALDAAAEQGQQGDARGAGEAFDRLLQDPRLTLLDDTQRSAVWMAAAWTAGTLEQWTLARQRVREALRLDPSNSLARYFLGSLQIDAGELDQGADSIIRAVQTEPGTPTLRTALAWALAAHLRDQPARLRPFLQALFDKGWTSDGVEPDDLWLSLATLQADAGEAEALATTLSRIDGPRELIALRSDKRFDPYLKRDDPRLDPVRAVHARIASLSDTLRRTPQFNDLTTEFGRLLLVAGREEEVLTLTEPLLAIAAGPEALPAEQRRSVAWLLDQRATALRRRGEHAQAVASLRLAVRAADPTGDTVSQRLNLGVLLAGLEQPEPALAEVSGLGDVSAYGESTRALVELVSALQLRDAARADRARTALAAVRAQAPQNPLEGLLADDRMDDAATALMAMLASPRTRVDALLSLQDMRTVPALPGDAARTARWRQLKQRPDVQAAVRQVGRIERYALYGDDDTR</sequence>
<dbReference type="RefSeq" id="WP_394164284.1">
    <property type="nucleotide sequence ID" value="NZ_JBHGCJ010000014.1"/>
</dbReference>
<feature type="chain" id="PRO_5045734149" description="Tetratricopeptide repeat protein" evidence="1">
    <location>
        <begin position="24"/>
        <end position="508"/>
    </location>
</feature>
<comment type="caution">
    <text evidence="2">The sequence shown here is derived from an EMBL/GenBank/DDBJ whole genome shotgun (WGS) entry which is preliminary data.</text>
</comment>
<keyword evidence="1" id="KW-0732">Signal</keyword>
<dbReference type="Gene3D" id="1.25.40.10">
    <property type="entry name" value="Tetratricopeptide repeat domain"/>
    <property type="match status" value="1"/>
</dbReference>
<evidence type="ECO:0000313" key="2">
    <source>
        <dbReference type="EMBL" id="MFG6110796.1"/>
    </source>
</evidence>
<evidence type="ECO:0008006" key="4">
    <source>
        <dbReference type="Google" id="ProtNLM"/>
    </source>
</evidence>
<reference evidence="2 3" key="1">
    <citation type="submission" date="2024-09" db="EMBL/GenBank/DDBJ databases">
        <authorList>
            <consortium name="All-Russian atlas of soil microorganisms"/>
            <consortium name="as a basis for the search for new antimicrobial producers and enzymes with unique properties"/>
            <person name="Sokolova E.A."/>
            <person name="Voronina E.N."/>
        </authorList>
    </citation>
    <scope>NUCLEOTIDE SEQUENCE [LARGE SCALE GENOMIC DNA]</scope>
    <source>
        <strain evidence="2 3">AF-22b-331.1</strain>
    </source>
</reference>
<evidence type="ECO:0000313" key="3">
    <source>
        <dbReference type="Proteomes" id="UP001605261"/>
    </source>
</evidence>
<protein>
    <recommendedName>
        <fullName evidence="4">Tetratricopeptide repeat protein</fullName>
    </recommendedName>
</protein>
<feature type="signal peptide" evidence="1">
    <location>
        <begin position="1"/>
        <end position="23"/>
    </location>
</feature>
<organism evidence="2 3">
    <name type="scientific">Stenotrophomonas nematodicola</name>
    <dbReference type="NCBI Taxonomy" id="2656746"/>
    <lineage>
        <taxon>Bacteria</taxon>
        <taxon>Pseudomonadati</taxon>
        <taxon>Pseudomonadota</taxon>
        <taxon>Gammaproteobacteria</taxon>
        <taxon>Lysobacterales</taxon>
        <taxon>Lysobacteraceae</taxon>
        <taxon>Stenotrophomonas</taxon>
    </lineage>
</organism>
<keyword evidence="3" id="KW-1185">Reference proteome</keyword>
<dbReference type="InterPro" id="IPR011990">
    <property type="entry name" value="TPR-like_helical_dom_sf"/>
</dbReference>
<dbReference type="EMBL" id="JBHGCJ010000014">
    <property type="protein sequence ID" value="MFG6110796.1"/>
    <property type="molecule type" value="Genomic_DNA"/>
</dbReference>
<accession>A0ABW7D2S5</accession>
<gene>
    <name evidence="2" type="ORF">ACEU0G_000675</name>
</gene>
<dbReference type="SUPFAM" id="SSF48452">
    <property type="entry name" value="TPR-like"/>
    <property type="match status" value="1"/>
</dbReference>
<dbReference type="Proteomes" id="UP001605261">
    <property type="component" value="Unassembled WGS sequence"/>
</dbReference>
<name>A0ABW7D2S5_9GAMM</name>